<feature type="compositionally biased region" description="Basic and acidic residues" evidence="1">
    <location>
        <begin position="402"/>
        <end position="411"/>
    </location>
</feature>
<proteinExistence type="predicted"/>
<evidence type="ECO:0000256" key="1">
    <source>
        <dbReference type="SAM" id="MobiDB-lite"/>
    </source>
</evidence>
<feature type="region of interest" description="Disordered" evidence="1">
    <location>
        <begin position="392"/>
        <end position="411"/>
    </location>
</feature>
<sequence length="411" mass="42091">MIAGTPVLDLDDADSLEAADSGGALRSAASGGALVRATAAAVGEDVLARLSGLQPRSVVFVCGAGRAARAAGLLIAALGERAGLPIVLTSGLPPWVGPLDVVLVTGDDAGDPRLIEAVDRGLRRGAEVVVAAPDEGPLRMAAAGRALMLPPRVPVLDHNRLLRYLAVGVAVLRLVDSSRSGPVTPELTALADVLDAEALRASPQIEVFRNPAKTLAARMQQHGVVFAGDSPATTALAEHAAEVLLQAAGRVSSAASLAEVVAAQPRIVAAAGQAAPGFDPMFHDEELDGPAPVERVRVLVLSTDRDESAARRRIAVFGTGGLVDADLVNADIDLLRSSLTDPAAPAANAGDGAQATSGDEVEQLAVLALRIEMAAAYLRLINGQQPQAVGRAEYAGGDDFDPTDRYDGGRF</sequence>
<dbReference type="RefSeq" id="WP_195001812.1">
    <property type="nucleotide sequence ID" value="NZ_JADLQN010000001.1"/>
</dbReference>
<protein>
    <submittedName>
        <fullName evidence="2">TobH protein</fullName>
    </submittedName>
</protein>
<dbReference type="Proteomes" id="UP000707731">
    <property type="component" value="Unassembled WGS sequence"/>
</dbReference>
<dbReference type="InterPro" id="IPR046348">
    <property type="entry name" value="SIS_dom_sf"/>
</dbReference>
<organism evidence="2 3">
    <name type="scientific">Nocardia higoensis</name>
    <dbReference type="NCBI Taxonomy" id="228599"/>
    <lineage>
        <taxon>Bacteria</taxon>
        <taxon>Bacillati</taxon>
        <taxon>Actinomycetota</taxon>
        <taxon>Actinomycetes</taxon>
        <taxon>Mycobacteriales</taxon>
        <taxon>Nocardiaceae</taxon>
        <taxon>Nocardia</taxon>
    </lineage>
</organism>
<gene>
    <name evidence="2" type="ORF">IU449_11630</name>
</gene>
<name>A0ABS0DE53_9NOCA</name>
<evidence type="ECO:0000313" key="2">
    <source>
        <dbReference type="EMBL" id="MBF6355184.1"/>
    </source>
</evidence>
<accession>A0ABS0DE53</accession>
<reference evidence="2 3" key="1">
    <citation type="submission" date="2020-10" db="EMBL/GenBank/DDBJ databases">
        <title>Identification of Nocardia species via Next-generation sequencing and recognition of intraspecies genetic diversity.</title>
        <authorList>
            <person name="Li P."/>
            <person name="Li P."/>
            <person name="Lu B."/>
        </authorList>
    </citation>
    <scope>NUCLEOTIDE SEQUENCE [LARGE SCALE GENOMIC DNA]</scope>
    <source>
        <strain evidence="2 3">BJ06-0143</strain>
    </source>
</reference>
<dbReference type="EMBL" id="JADLQN010000001">
    <property type="protein sequence ID" value="MBF6355184.1"/>
    <property type="molecule type" value="Genomic_DNA"/>
</dbReference>
<evidence type="ECO:0000313" key="3">
    <source>
        <dbReference type="Proteomes" id="UP000707731"/>
    </source>
</evidence>
<dbReference type="SUPFAM" id="SSF53697">
    <property type="entry name" value="SIS domain"/>
    <property type="match status" value="1"/>
</dbReference>
<comment type="caution">
    <text evidence="2">The sequence shown here is derived from an EMBL/GenBank/DDBJ whole genome shotgun (WGS) entry which is preliminary data.</text>
</comment>
<keyword evidence="3" id="KW-1185">Reference proteome</keyword>